<dbReference type="InterPro" id="IPR013805">
    <property type="entry name" value="GrpE_CC"/>
</dbReference>
<evidence type="ECO:0000256" key="4">
    <source>
        <dbReference type="RuleBase" id="RU000639"/>
    </source>
</evidence>
<dbReference type="PATRIC" id="fig|1408189.4.peg.2277"/>
<dbReference type="RefSeq" id="WP_053412966.1">
    <property type="nucleotide sequence ID" value="NZ_CP006841.1"/>
</dbReference>
<dbReference type="GO" id="GO:0051082">
    <property type="term" value="F:unfolded protein binding"/>
    <property type="evidence" value="ECO:0007669"/>
    <property type="project" value="TreeGrafter"/>
</dbReference>
<feature type="compositionally biased region" description="Polar residues" evidence="6">
    <location>
        <begin position="1"/>
        <end position="11"/>
    </location>
</feature>
<evidence type="ECO:0000256" key="3">
    <source>
        <dbReference type="HAMAP-Rule" id="MF_01151"/>
    </source>
</evidence>
<dbReference type="CDD" id="cd00446">
    <property type="entry name" value="GrpE"/>
    <property type="match status" value="1"/>
</dbReference>
<evidence type="ECO:0000313" key="7">
    <source>
        <dbReference type="EMBL" id="ALA68161.1"/>
    </source>
</evidence>
<dbReference type="OrthoDB" id="5191115at2"/>
<dbReference type="PRINTS" id="PR00773">
    <property type="entry name" value="GRPEPROTEIN"/>
</dbReference>
<dbReference type="InterPro" id="IPR009012">
    <property type="entry name" value="GrpE_head"/>
</dbReference>
<feature type="region of interest" description="Disordered" evidence="6">
    <location>
        <begin position="1"/>
        <end position="22"/>
    </location>
</feature>
<keyword evidence="8" id="KW-1185">Reference proteome</keyword>
<dbReference type="GO" id="GO:0005737">
    <property type="term" value="C:cytoplasm"/>
    <property type="evidence" value="ECO:0007669"/>
    <property type="project" value="UniProtKB-SubCell"/>
</dbReference>
<comment type="function">
    <text evidence="3 4">Participates actively in the response to hyperosmotic and heat shock by preventing the aggregation of stress-denatured proteins, in association with DnaK and GrpE. It is the nucleotide exchange factor for DnaK and may function as a thermosensor. Unfolded proteins bind initially to DnaJ; upon interaction with the DnaJ-bound protein, DnaK hydrolyzes its bound ATP, resulting in the formation of a stable complex. GrpE releases ADP from DnaK; ATP binding to DnaK triggers the release of the substrate protein, thus completing the reaction cycle. Several rounds of ATP-dependent interactions between DnaJ, DnaK and GrpE are required for fully efficient folding.</text>
</comment>
<dbReference type="GO" id="GO:0000774">
    <property type="term" value="F:adenyl-nucleotide exchange factor activity"/>
    <property type="evidence" value="ECO:0007669"/>
    <property type="project" value="InterPro"/>
</dbReference>
<dbReference type="InterPro" id="IPR000740">
    <property type="entry name" value="GrpE"/>
</dbReference>
<dbReference type="EMBL" id="CP006841">
    <property type="protein sequence ID" value="ALA68161.1"/>
    <property type="molecule type" value="Genomic_DNA"/>
</dbReference>
<dbReference type="AlphaFoldDB" id="A0A0K2H371"/>
<proteinExistence type="inferred from homology"/>
<evidence type="ECO:0000256" key="2">
    <source>
        <dbReference type="ARBA" id="ARBA00023186"/>
    </source>
</evidence>
<dbReference type="STRING" id="1408189.CLAC_11290"/>
<dbReference type="SUPFAM" id="SSF58014">
    <property type="entry name" value="Coiled-coil domain of nucleotide exchange factor GrpE"/>
    <property type="match status" value="1"/>
</dbReference>
<protein>
    <recommendedName>
        <fullName evidence="3 4">Protein GrpE</fullName>
    </recommendedName>
    <alternativeName>
        <fullName evidence="3">HSP-70 cofactor</fullName>
    </alternativeName>
</protein>
<organism evidence="7 8">
    <name type="scientific">Corynebacterium lactis RW2-5</name>
    <dbReference type="NCBI Taxonomy" id="1408189"/>
    <lineage>
        <taxon>Bacteria</taxon>
        <taxon>Bacillati</taxon>
        <taxon>Actinomycetota</taxon>
        <taxon>Actinomycetes</taxon>
        <taxon>Mycobacteriales</taxon>
        <taxon>Corynebacteriaceae</taxon>
        <taxon>Corynebacterium</taxon>
    </lineage>
</organism>
<accession>A0A0K2H371</accession>
<dbReference type="Gene3D" id="3.90.20.20">
    <property type="match status" value="1"/>
</dbReference>
<dbReference type="SUPFAM" id="SSF51064">
    <property type="entry name" value="Head domain of nucleotide exchange factor GrpE"/>
    <property type="match status" value="1"/>
</dbReference>
<dbReference type="NCBIfam" id="NF010761">
    <property type="entry name" value="PRK14164.1"/>
    <property type="match status" value="1"/>
</dbReference>
<dbReference type="GO" id="GO:0042803">
    <property type="term" value="F:protein homodimerization activity"/>
    <property type="evidence" value="ECO:0007669"/>
    <property type="project" value="InterPro"/>
</dbReference>
<keyword evidence="2 3" id="KW-0143">Chaperone</keyword>
<dbReference type="Proteomes" id="UP000058446">
    <property type="component" value="Chromosome"/>
</dbReference>
<comment type="similarity">
    <text evidence="1 3 5">Belongs to the GrpE family.</text>
</comment>
<keyword evidence="3 4" id="KW-0346">Stress response</keyword>
<dbReference type="HAMAP" id="MF_01151">
    <property type="entry name" value="GrpE"/>
    <property type="match status" value="1"/>
</dbReference>
<dbReference type="PROSITE" id="PS01071">
    <property type="entry name" value="GRPE"/>
    <property type="match status" value="1"/>
</dbReference>
<comment type="subcellular location">
    <subcellularLocation>
        <location evidence="3">Cytoplasm</location>
    </subcellularLocation>
</comment>
<feature type="region of interest" description="Disordered" evidence="6">
    <location>
        <begin position="40"/>
        <end position="78"/>
    </location>
</feature>
<dbReference type="GO" id="GO:0006457">
    <property type="term" value="P:protein folding"/>
    <property type="evidence" value="ECO:0007669"/>
    <property type="project" value="InterPro"/>
</dbReference>
<dbReference type="PANTHER" id="PTHR21237">
    <property type="entry name" value="GRPE PROTEIN"/>
    <property type="match status" value="1"/>
</dbReference>
<sequence>MADQDQGNQATPEGPDNLADQVNEVFADAGLADDAEVLDGEVVEGSELADSDAGAQGTDAEGAEVDPAAQAKQELAERTEDLQRLSAEFANYRRRVERDRETDRVLAKAKFVGELLPLADDLDRAEEHGDLAEGTPLRAFADKFRGVLTSQGAEAFGAEGEEFNPEIHEAVQDLSQGDDKVVAAVLRKGFKLGDRVVRTAMVVIGDPA</sequence>
<dbReference type="GO" id="GO:0051087">
    <property type="term" value="F:protein-folding chaperone binding"/>
    <property type="evidence" value="ECO:0007669"/>
    <property type="project" value="InterPro"/>
</dbReference>
<reference evidence="7 8" key="1">
    <citation type="submission" date="2013-10" db="EMBL/GenBank/DDBJ databases">
        <title>Complete genome sequence of Corynebacterium lactis DSM 45799(T), isolated from raw cow milk.</title>
        <authorList>
            <person name="Ruckert C."/>
            <person name="Albersmeier A."/>
            <person name="Lipski A."/>
            <person name="Kalinowski J."/>
        </authorList>
    </citation>
    <scope>NUCLEOTIDE SEQUENCE [LARGE SCALE GENOMIC DNA]</scope>
    <source>
        <strain evidence="7 8">RW2-5</strain>
    </source>
</reference>
<evidence type="ECO:0000256" key="1">
    <source>
        <dbReference type="ARBA" id="ARBA00009054"/>
    </source>
</evidence>
<gene>
    <name evidence="3" type="primary">grpE</name>
    <name evidence="7" type="ORF">CLAC_11290</name>
</gene>
<dbReference type="KEGG" id="clw:CLAC_11290"/>
<feature type="compositionally biased region" description="Acidic residues" evidence="6">
    <location>
        <begin position="40"/>
        <end position="50"/>
    </location>
</feature>
<evidence type="ECO:0000256" key="6">
    <source>
        <dbReference type="SAM" id="MobiDB-lite"/>
    </source>
</evidence>
<name>A0A0K2H371_9CORY</name>
<keyword evidence="3" id="KW-0963">Cytoplasm</keyword>
<comment type="subunit">
    <text evidence="3">Homodimer.</text>
</comment>
<dbReference type="Pfam" id="PF01025">
    <property type="entry name" value="GrpE"/>
    <property type="match status" value="1"/>
</dbReference>
<dbReference type="Gene3D" id="2.30.22.10">
    <property type="entry name" value="Head domain of nucleotide exchange factor GrpE"/>
    <property type="match status" value="1"/>
</dbReference>
<dbReference type="PANTHER" id="PTHR21237:SF23">
    <property type="entry name" value="GRPE PROTEIN HOMOLOG, MITOCHONDRIAL"/>
    <property type="match status" value="1"/>
</dbReference>
<evidence type="ECO:0000313" key="8">
    <source>
        <dbReference type="Proteomes" id="UP000058446"/>
    </source>
</evidence>
<evidence type="ECO:0000256" key="5">
    <source>
        <dbReference type="RuleBase" id="RU004478"/>
    </source>
</evidence>